<reference evidence="2" key="2">
    <citation type="submission" date="2006-03" db="EMBL/GenBank/DDBJ databases">
        <title>The genome sequence of the Plasmodium falciparum HB3.</title>
        <authorList>
            <consortium name="The Broad Institute Genome Sequencing Platform"/>
            <person name="Birren B."/>
            <person name="Lander E."/>
            <person name="Galagan J."/>
            <person name="Nusbaum C."/>
            <person name="Devon K."/>
            <person name="Henn M."/>
            <person name="Jaffe D."/>
            <person name="Butler J."/>
            <person name="Alvarez P."/>
            <person name="Gnerre S."/>
            <person name="Grabherr M."/>
            <person name="Kleber M."/>
            <person name="Mauceli E."/>
            <person name="Brockman W."/>
            <person name="MacCallum I.A."/>
            <person name="Rounsley S."/>
            <person name="Young S."/>
            <person name="LaButti K."/>
            <person name="Pushparaj V."/>
            <person name="DeCaprio D."/>
            <person name="Crawford M."/>
            <person name="Koehrsen M."/>
            <person name="Engels R."/>
            <person name="Montgomery P."/>
            <person name="Pearson M."/>
            <person name="Howarth C."/>
            <person name="Larson L."/>
            <person name="Luoma S."/>
            <person name="White J."/>
            <person name="Kodira C."/>
            <person name="Zeng Q."/>
            <person name="Oleary S."/>
            <person name="Yandava C."/>
            <person name="Alvarado L."/>
            <person name="Wirth D."/>
            <person name="Volkman S."/>
            <person name="Hartl D."/>
        </authorList>
    </citation>
    <scope>NUCLEOTIDE SEQUENCE [LARGE SCALE GENOMIC DNA]</scope>
</reference>
<gene>
    <name evidence="1" type="ORF">PFHG_02634</name>
</gene>
<dbReference type="Proteomes" id="UP000054289">
    <property type="component" value="Unassembled WGS sequence"/>
</dbReference>
<sequence>MNGKRTFEYIQTCTSLIIPTRDKKIKERGGRNGNDNNNNIVYTYPCDGIPSSYNNHSVDQNHLNPHLKGTLESPVLLNVERCCYSYK</sequence>
<dbReference type="EMBL" id="CH671980">
    <property type="protein sequence ID" value="KOB60901.1"/>
    <property type="molecule type" value="Genomic_DNA"/>
</dbReference>
<accession>A0A0L7KCS2</accession>
<evidence type="ECO:0000313" key="2">
    <source>
        <dbReference type="Proteomes" id="UP000054289"/>
    </source>
</evidence>
<proteinExistence type="predicted"/>
<dbReference type="AlphaFoldDB" id="A0A0L7KCS2"/>
<name>A0A0L7KCS2_PLAFX</name>
<dbReference type="KEGG" id="pfh:PFHG_02634"/>
<reference evidence="1 2" key="1">
    <citation type="submission" date="2006-03" db="EMBL/GenBank/DDBJ databases">
        <title>Annotation of Plasmodium falciparum HB3.</title>
        <authorList>
            <consortium name="The Broad Institute Genome Sequencing Platform"/>
            <person name="Volkman S.K."/>
            <person name="Neafsey D.E."/>
            <person name="Dash A.P."/>
            <person name="Chitnis C.E."/>
            <person name="Hartl D.L."/>
            <person name="Young S.K."/>
            <person name="Zeng Q."/>
            <person name="Koehrsen M."/>
            <person name="Alvarado L."/>
            <person name="Berlin A."/>
            <person name="Borenstein D."/>
            <person name="Chapman S.B."/>
            <person name="Chen Z."/>
            <person name="Engels R."/>
            <person name="Freedman E."/>
            <person name="Gellesch M."/>
            <person name="Goldberg J."/>
            <person name="Griggs A."/>
            <person name="Gujja S."/>
            <person name="Heilman E.R."/>
            <person name="Heiman D.I."/>
            <person name="Howarth C."/>
            <person name="Jen D."/>
            <person name="Larson L."/>
            <person name="Mehta T."/>
            <person name="Neiman D."/>
            <person name="Park D."/>
            <person name="Pearson M."/>
            <person name="Roberts A."/>
            <person name="Saif S."/>
            <person name="Shea T."/>
            <person name="Shenoy N."/>
            <person name="Sisk P."/>
            <person name="Stolte C."/>
            <person name="Sykes S."/>
            <person name="Walk T."/>
            <person name="White J."/>
            <person name="Yandava C."/>
            <person name="Haas B."/>
            <person name="Henn M.R."/>
            <person name="Nusbaum C."/>
            <person name="Birren B."/>
        </authorList>
    </citation>
    <scope>NUCLEOTIDE SEQUENCE [LARGE SCALE GENOMIC DNA]</scope>
    <source>
        <strain evidence="1">HB3</strain>
    </source>
</reference>
<organism evidence="1 2">
    <name type="scientific">Plasmodium falciparum (isolate HB3)</name>
    <dbReference type="NCBI Taxonomy" id="137071"/>
    <lineage>
        <taxon>Eukaryota</taxon>
        <taxon>Sar</taxon>
        <taxon>Alveolata</taxon>
        <taxon>Apicomplexa</taxon>
        <taxon>Aconoidasida</taxon>
        <taxon>Haemosporida</taxon>
        <taxon>Plasmodiidae</taxon>
        <taxon>Plasmodium</taxon>
        <taxon>Plasmodium (Laverania)</taxon>
    </lineage>
</organism>
<protein>
    <submittedName>
        <fullName evidence="1">Uncharacterized protein</fullName>
    </submittedName>
</protein>
<evidence type="ECO:0000313" key="1">
    <source>
        <dbReference type="EMBL" id="KOB60901.1"/>
    </source>
</evidence>